<dbReference type="InterPro" id="IPR015424">
    <property type="entry name" value="PyrdxlP-dep_Trfase"/>
</dbReference>
<organism evidence="2">
    <name type="scientific">viral metagenome</name>
    <dbReference type="NCBI Taxonomy" id="1070528"/>
    <lineage>
        <taxon>unclassified sequences</taxon>
        <taxon>metagenomes</taxon>
        <taxon>organismal metagenomes</taxon>
    </lineage>
</organism>
<sequence length="566" mass="64702">MSTKKKTGAKYTSPFGNKEYVYADCTGSGTNDPIINAIIEKNVLPFYANVHSDCFGANYMALLMCRSRHIVKAACTVDPDKYYTIFTGNGMTGAARHFAHLINYDVQHVIYSAYEHLSNSVLWESIFPAATLDVLQLNKSNPYLFNESNLERLIEKSLPIKLHTISEDKEITMNMHRPEIQDNQTHTATEDMTENSELNMHLMSHQHKPSSSFSSKPNTYTNTETATFNYNKPKFTSVPCGKHTILIALTACSNVLGVVQPIPLIATLIDQCRKNYGEHVRLILCVDCATCAPYVSLRSLCDKVDAFFFSPHKMKGGQSTPGVLIIKKTLVCASIPFYPGGGTVWYKDKTIKHQFIRNVELREEGGTPNIIGIIRTGMIMYHQRLILKHIRERTKSLVKFIDHYFTKQDPTFLTKVDMFTPIGKYTSRRLPIYAFRIHQNTHPGLFVKVLSDRYGIQARSGVSCCYLLADVLCKISREERNDILKGRKVTANYGWVRLSFNYEMSDTKIQYVLHSVSELCRNLHEYAPQYVYEVKCNHWKHKYRDVADTSIPQMIEQVFEQIKQMN</sequence>
<accession>A0A6C0CRB8</accession>
<dbReference type="AlphaFoldDB" id="A0A6C0CRB8"/>
<evidence type="ECO:0000313" key="2">
    <source>
        <dbReference type="EMBL" id="QHT06833.1"/>
    </source>
</evidence>
<proteinExistence type="predicted"/>
<protein>
    <recommendedName>
        <fullName evidence="1">Aminotransferase class V domain-containing protein</fullName>
    </recommendedName>
</protein>
<feature type="domain" description="Aminotransferase class V" evidence="1">
    <location>
        <begin position="243"/>
        <end position="511"/>
    </location>
</feature>
<dbReference type="Pfam" id="PF00266">
    <property type="entry name" value="Aminotran_5"/>
    <property type="match status" value="1"/>
</dbReference>
<dbReference type="PANTHER" id="PTHR43686:SF1">
    <property type="entry name" value="AMINOTRAN_5 DOMAIN-CONTAINING PROTEIN"/>
    <property type="match status" value="1"/>
</dbReference>
<dbReference type="InterPro" id="IPR015422">
    <property type="entry name" value="PyrdxlP-dep_Trfase_small"/>
</dbReference>
<dbReference type="Gene3D" id="3.90.1150.10">
    <property type="entry name" value="Aspartate Aminotransferase, domain 1"/>
    <property type="match status" value="1"/>
</dbReference>
<dbReference type="PANTHER" id="PTHR43686">
    <property type="entry name" value="SULFURTRANSFERASE-RELATED"/>
    <property type="match status" value="1"/>
</dbReference>
<evidence type="ECO:0000259" key="1">
    <source>
        <dbReference type="Pfam" id="PF00266"/>
    </source>
</evidence>
<dbReference type="InterPro" id="IPR015421">
    <property type="entry name" value="PyrdxlP-dep_Trfase_major"/>
</dbReference>
<dbReference type="Gene3D" id="3.40.640.10">
    <property type="entry name" value="Type I PLP-dependent aspartate aminotransferase-like (Major domain)"/>
    <property type="match status" value="1"/>
</dbReference>
<dbReference type="InterPro" id="IPR000192">
    <property type="entry name" value="Aminotrans_V_dom"/>
</dbReference>
<name>A0A6C0CRB8_9ZZZZ</name>
<reference evidence="2" key="1">
    <citation type="journal article" date="2020" name="Nature">
        <title>Giant virus diversity and host interactions through global metagenomics.</title>
        <authorList>
            <person name="Schulz F."/>
            <person name="Roux S."/>
            <person name="Paez-Espino D."/>
            <person name="Jungbluth S."/>
            <person name="Walsh D.A."/>
            <person name="Denef V.J."/>
            <person name="McMahon K.D."/>
            <person name="Konstantinidis K.T."/>
            <person name="Eloe-Fadrosh E.A."/>
            <person name="Kyrpides N.C."/>
            <person name="Woyke T."/>
        </authorList>
    </citation>
    <scope>NUCLEOTIDE SEQUENCE</scope>
    <source>
        <strain evidence="2">GVMAG-M-3300021473-15</strain>
    </source>
</reference>
<dbReference type="SUPFAM" id="SSF53383">
    <property type="entry name" value="PLP-dependent transferases"/>
    <property type="match status" value="2"/>
</dbReference>
<dbReference type="EMBL" id="MN739476">
    <property type="protein sequence ID" value="QHT06833.1"/>
    <property type="molecule type" value="Genomic_DNA"/>
</dbReference>